<dbReference type="InterPro" id="IPR025857">
    <property type="entry name" value="MacB_PCD"/>
</dbReference>
<keyword evidence="10" id="KW-1185">Reference proteome</keyword>
<dbReference type="InterPro" id="IPR003838">
    <property type="entry name" value="ABC3_permease_C"/>
</dbReference>
<dbReference type="Pfam" id="PF02687">
    <property type="entry name" value="FtsX"/>
    <property type="match status" value="1"/>
</dbReference>
<evidence type="ECO:0000256" key="3">
    <source>
        <dbReference type="ARBA" id="ARBA00022692"/>
    </source>
</evidence>
<dbReference type="InterPro" id="IPR050250">
    <property type="entry name" value="Macrolide_Exporter_MacB"/>
</dbReference>
<feature type="transmembrane region" description="Helical" evidence="6">
    <location>
        <begin position="311"/>
        <end position="335"/>
    </location>
</feature>
<protein>
    <submittedName>
        <fullName evidence="9">ABC transporter permease</fullName>
    </submittedName>
</protein>
<organism evidence="9 10">
    <name type="scientific">Fluctibacter corallii</name>
    <dbReference type="NCBI Taxonomy" id="2984329"/>
    <lineage>
        <taxon>Bacteria</taxon>
        <taxon>Pseudomonadati</taxon>
        <taxon>Pseudomonadota</taxon>
        <taxon>Gammaproteobacteria</taxon>
        <taxon>Alteromonadales</taxon>
        <taxon>Alteromonadaceae</taxon>
        <taxon>Fluctibacter</taxon>
    </lineage>
</organism>
<keyword evidence="3 6" id="KW-0812">Transmembrane</keyword>
<name>A0ABT3A5G0_9ALTE</name>
<feature type="transmembrane region" description="Helical" evidence="6">
    <location>
        <begin position="401"/>
        <end position="421"/>
    </location>
</feature>
<evidence type="ECO:0000259" key="7">
    <source>
        <dbReference type="Pfam" id="PF02687"/>
    </source>
</evidence>
<evidence type="ECO:0000256" key="1">
    <source>
        <dbReference type="ARBA" id="ARBA00004651"/>
    </source>
</evidence>
<dbReference type="Proteomes" id="UP001652504">
    <property type="component" value="Unassembled WGS sequence"/>
</dbReference>
<evidence type="ECO:0000256" key="2">
    <source>
        <dbReference type="ARBA" id="ARBA00022475"/>
    </source>
</evidence>
<keyword evidence="2" id="KW-1003">Cell membrane</keyword>
<dbReference type="RefSeq" id="WP_263711128.1">
    <property type="nucleotide sequence ID" value="NZ_JAOWKX010000002.1"/>
</dbReference>
<dbReference type="PANTHER" id="PTHR30572">
    <property type="entry name" value="MEMBRANE COMPONENT OF TRANSPORTER-RELATED"/>
    <property type="match status" value="1"/>
</dbReference>
<keyword evidence="4 6" id="KW-1133">Transmembrane helix</keyword>
<proteinExistence type="predicted"/>
<keyword evidence="5 6" id="KW-0472">Membrane</keyword>
<evidence type="ECO:0000256" key="4">
    <source>
        <dbReference type="ARBA" id="ARBA00022989"/>
    </source>
</evidence>
<gene>
    <name evidence="9" type="ORF">OE749_04330</name>
</gene>
<reference evidence="9 10" key="1">
    <citation type="submission" date="2022-10" db="EMBL/GenBank/DDBJ databases">
        <title>Aestuariibacter sp. AA17 isolated from Montipora capitata coral fragment.</title>
        <authorList>
            <person name="Emsley S.A."/>
            <person name="Pfannmuller K.M."/>
            <person name="Loughran R.M."/>
            <person name="Shlafstein M."/>
            <person name="Papke E."/>
            <person name="Saw J.H."/>
            <person name="Ushijima B."/>
            <person name="Videau P."/>
        </authorList>
    </citation>
    <scope>NUCLEOTIDE SEQUENCE [LARGE SCALE GENOMIC DNA]</scope>
    <source>
        <strain evidence="9 10">AA17</strain>
    </source>
</reference>
<feature type="domain" description="ABC3 transporter permease C-terminal" evidence="7">
    <location>
        <begin position="315"/>
        <end position="431"/>
    </location>
</feature>
<comment type="caution">
    <text evidence="9">The sequence shown here is derived from an EMBL/GenBank/DDBJ whole genome shotgun (WGS) entry which is preliminary data.</text>
</comment>
<evidence type="ECO:0000313" key="10">
    <source>
        <dbReference type="Proteomes" id="UP001652504"/>
    </source>
</evidence>
<evidence type="ECO:0000256" key="5">
    <source>
        <dbReference type="ARBA" id="ARBA00023136"/>
    </source>
</evidence>
<feature type="domain" description="MacB-like periplasmic core" evidence="8">
    <location>
        <begin position="20"/>
        <end position="216"/>
    </location>
</feature>
<evidence type="ECO:0000259" key="8">
    <source>
        <dbReference type="Pfam" id="PF12704"/>
    </source>
</evidence>
<evidence type="ECO:0000256" key="6">
    <source>
        <dbReference type="SAM" id="Phobius"/>
    </source>
</evidence>
<dbReference type="PANTHER" id="PTHR30572:SF18">
    <property type="entry name" value="ABC-TYPE MACROLIDE FAMILY EXPORT SYSTEM PERMEASE COMPONENT 2"/>
    <property type="match status" value="1"/>
</dbReference>
<sequence>MFSYYLRLAFKSMGRNPILSALMVAAIALGIGASMTTITVNYMMSSNPIPEKSEQLFYVQVDNWSPHNPYDDETGFPPTQLTWRDANNLYNAQQGTRQTIMAKSGGVVQPDDQDVKPFEAAFRLATNEFFAMFNVPFLFGSGWDTQADKNREHVVVITKQINERVFGGDNSVGRELTIAGHTFKVIGVLDTWQPIPKFYDVENGAFEDIEDVFMPFLLKEELELPSWGNTSCWKPRESDGFHAFLNSECINFQMWVELLDANAESGYLAFLNNYVNEQKSLGRFPRPLNNKLSHVMEWMEISEVVEEDAKVMMWLSLMFLTVCLLNTIGLLLAKFSSKSSEIGLRRAVGASKKDLFYQHTVETACIGLLGGLLGLVLALLGLTGIKSLYGDFATKVANFDFTLVLLGLLLALISSIAAGLYPTWRACNIQPASQLKSQ</sequence>
<accession>A0ABT3A5G0</accession>
<feature type="transmembrane region" description="Helical" evidence="6">
    <location>
        <begin position="356"/>
        <end position="381"/>
    </location>
</feature>
<evidence type="ECO:0000313" key="9">
    <source>
        <dbReference type="EMBL" id="MCV2883917.1"/>
    </source>
</evidence>
<comment type="subcellular location">
    <subcellularLocation>
        <location evidence="1">Cell membrane</location>
        <topology evidence="1">Multi-pass membrane protein</topology>
    </subcellularLocation>
</comment>
<dbReference type="Pfam" id="PF12704">
    <property type="entry name" value="MacB_PCD"/>
    <property type="match status" value="1"/>
</dbReference>
<dbReference type="EMBL" id="JAOWKX010000002">
    <property type="protein sequence ID" value="MCV2883917.1"/>
    <property type="molecule type" value="Genomic_DNA"/>
</dbReference>